<dbReference type="EMBL" id="LUCH01003112">
    <property type="protein sequence ID" value="KAF5400531.1"/>
    <property type="molecule type" value="Genomic_DNA"/>
</dbReference>
<dbReference type="InterPro" id="IPR018794">
    <property type="entry name" value="UPF0538"/>
</dbReference>
<dbReference type="OrthoDB" id="937at2759"/>
<comment type="caution">
    <text evidence="2">The sequence shown here is derived from an EMBL/GenBank/DDBJ whole genome shotgun (WGS) entry which is preliminary data.</text>
</comment>
<dbReference type="Proteomes" id="UP000748531">
    <property type="component" value="Unassembled WGS sequence"/>
</dbReference>
<dbReference type="AlphaFoldDB" id="A0A8J4TG33"/>
<comment type="similarity">
    <text evidence="1">Belongs to the UPF0538 family.</text>
</comment>
<keyword evidence="3" id="KW-1185">Reference proteome</keyword>
<evidence type="ECO:0000313" key="3">
    <source>
        <dbReference type="Proteomes" id="UP000748531"/>
    </source>
</evidence>
<evidence type="ECO:0000256" key="1">
    <source>
        <dbReference type="ARBA" id="ARBA00007176"/>
    </source>
</evidence>
<proteinExistence type="inferred from homology"/>
<organism evidence="2 3">
    <name type="scientific">Paragonimus heterotremus</name>
    <dbReference type="NCBI Taxonomy" id="100268"/>
    <lineage>
        <taxon>Eukaryota</taxon>
        <taxon>Metazoa</taxon>
        <taxon>Spiralia</taxon>
        <taxon>Lophotrochozoa</taxon>
        <taxon>Platyhelminthes</taxon>
        <taxon>Trematoda</taxon>
        <taxon>Digenea</taxon>
        <taxon>Plagiorchiida</taxon>
        <taxon>Troglotremata</taxon>
        <taxon>Troglotrematidae</taxon>
        <taxon>Paragonimus</taxon>
    </lineage>
</organism>
<name>A0A8J4TG33_9TREM</name>
<dbReference type="PANTHER" id="PTHR18444:SF9">
    <property type="entry name" value="UPF0538 PROTEIN C2ORF76"/>
    <property type="match status" value="1"/>
</dbReference>
<evidence type="ECO:0000313" key="2">
    <source>
        <dbReference type="EMBL" id="KAF5400531.1"/>
    </source>
</evidence>
<accession>A0A8J4TG33</accession>
<dbReference type="PANTHER" id="PTHR18444">
    <property type="entry name" value="UPF0538 FAMILY MEMBER"/>
    <property type="match status" value="1"/>
</dbReference>
<protein>
    <submittedName>
        <fullName evidence="2">Uncharacterized protein</fullName>
    </submittedName>
</protein>
<dbReference type="Pfam" id="PF10209">
    <property type="entry name" value="DUF2340"/>
    <property type="match status" value="1"/>
</dbReference>
<sequence length="138" mass="15651">MDENLINIPVTLIRSFKYRTTYYFVLHNISPTLTVAELFDAIHQSKFIHLESSSFSLLAIHKSAAIPPPFRNYAFDALKLRHQAHGSKSGDLLINMSSEPIQPSGELLTSIGIQNESEIAVFNLSDYQAQRDNPEFLW</sequence>
<gene>
    <name evidence="2" type="ORF">PHET_06155</name>
</gene>
<reference evidence="2" key="1">
    <citation type="submission" date="2019-05" db="EMBL/GenBank/DDBJ databases">
        <title>Annotation for the trematode Paragonimus heterotremus.</title>
        <authorList>
            <person name="Choi Y.-J."/>
        </authorList>
    </citation>
    <scope>NUCLEOTIDE SEQUENCE</scope>
    <source>
        <strain evidence="2">LC</strain>
    </source>
</reference>